<gene>
    <name evidence="7" type="primary">hcaR</name>
    <name evidence="7" type="ORF">GCM10010218_40560</name>
</gene>
<proteinExistence type="inferred from homology"/>
<dbReference type="GO" id="GO:0003677">
    <property type="term" value="F:DNA binding"/>
    <property type="evidence" value="ECO:0007669"/>
    <property type="project" value="UniProtKB-KW"/>
</dbReference>
<dbReference type="SUPFAM" id="SSF53850">
    <property type="entry name" value="Periplasmic binding protein-like II"/>
    <property type="match status" value="1"/>
</dbReference>
<keyword evidence="4" id="KW-0804">Transcription</keyword>
<dbReference type="PRINTS" id="PR00039">
    <property type="entry name" value="HTHLYSR"/>
</dbReference>
<dbReference type="SUPFAM" id="SSF46785">
    <property type="entry name" value="Winged helix' DNA-binding domain"/>
    <property type="match status" value="1"/>
</dbReference>
<evidence type="ECO:0000256" key="3">
    <source>
        <dbReference type="ARBA" id="ARBA00023125"/>
    </source>
</evidence>
<protein>
    <submittedName>
        <fullName evidence="7">LysR family transcriptional regulator</fullName>
    </submittedName>
</protein>
<evidence type="ECO:0000256" key="5">
    <source>
        <dbReference type="SAM" id="MobiDB-lite"/>
    </source>
</evidence>
<keyword evidence="8" id="KW-1185">Reference proteome</keyword>
<dbReference type="Pfam" id="PF00126">
    <property type="entry name" value="HTH_1"/>
    <property type="match status" value="1"/>
</dbReference>
<dbReference type="PROSITE" id="PS50931">
    <property type="entry name" value="HTH_LYSR"/>
    <property type="match status" value="1"/>
</dbReference>
<keyword evidence="2" id="KW-0805">Transcription regulation</keyword>
<evidence type="ECO:0000256" key="1">
    <source>
        <dbReference type="ARBA" id="ARBA00009437"/>
    </source>
</evidence>
<dbReference type="InterPro" id="IPR000847">
    <property type="entry name" value="LysR_HTH_N"/>
</dbReference>
<dbReference type="AlphaFoldDB" id="A0A919EE67"/>
<dbReference type="PANTHER" id="PTHR30346">
    <property type="entry name" value="TRANSCRIPTIONAL DUAL REGULATOR HCAR-RELATED"/>
    <property type="match status" value="1"/>
</dbReference>
<organism evidence="7 8">
    <name type="scientific">Streptomyces mashuensis</name>
    <dbReference type="NCBI Taxonomy" id="33904"/>
    <lineage>
        <taxon>Bacteria</taxon>
        <taxon>Bacillati</taxon>
        <taxon>Actinomycetota</taxon>
        <taxon>Actinomycetes</taxon>
        <taxon>Kitasatosporales</taxon>
        <taxon>Streptomycetaceae</taxon>
        <taxon>Streptomyces</taxon>
    </lineage>
</organism>
<dbReference type="PANTHER" id="PTHR30346:SF28">
    <property type="entry name" value="HTH-TYPE TRANSCRIPTIONAL REGULATOR CYNR"/>
    <property type="match status" value="1"/>
</dbReference>
<sequence>MAGGRVAGDELRTGVVMPSTVETRTAPCEMPPPLRLYSADMTIGLRHLRAFLAIAEAGNVTRAAAGLHLSQPALSRTLRQLEDRLGTRLVDRSTHHLELTAEGRAFRDKALAAVAAVDAALDPAGLRSRPLRLGHTWAALGDRTVTLLRRWDETHPRTPLHLLRIDDPTAGLTQGRVDAALLRGTVAVDGLHTELLLSEERVAVLPADSPLAGLPRVTLADLAAYPVALNTVSGTTTLGLWPVAARPAATIEVTNTDEWLMTIAAGRAIGVSTSATPSSHMHPSLVHRPLVDAPPVPVFLTWRRGPGHPAVPDLLALAREVLAGDGRDSVSRPLGRTAGAMGEDRPR</sequence>
<evidence type="ECO:0000256" key="2">
    <source>
        <dbReference type="ARBA" id="ARBA00023015"/>
    </source>
</evidence>
<evidence type="ECO:0000313" key="7">
    <source>
        <dbReference type="EMBL" id="GHF55077.1"/>
    </source>
</evidence>
<evidence type="ECO:0000313" key="8">
    <source>
        <dbReference type="Proteomes" id="UP000638313"/>
    </source>
</evidence>
<dbReference type="GO" id="GO:0032993">
    <property type="term" value="C:protein-DNA complex"/>
    <property type="evidence" value="ECO:0007669"/>
    <property type="project" value="TreeGrafter"/>
</dbReference>
<evidence type="ECO:0000259" key="6">
    <source>
        <dbReference type="PROSITE" id="PS50931"/>
    </source>
</evidence>
<reference evidence="7" key="1">
    <citation type="journal article" date="2014" name="Int. J. Syst. Evol. Microbiol.">
        <title>Complete genome sequence of Corynebacterium casei LMG S-19264T (=DSM 44701T), isolated from a smear-ripened cheese.</title>
        <authorList>
            <consortium name="US DOE Joint Genome Institute (JGI-PGF)"/>
            <person name="Walter F."/>
            <person name="Albersmeier A."/>
            <person name="Kalinowski J."/>
            <person name="Ruckert C."/>
        </authorList>
    </citation>
    <scope>NUCLEOTIDE SEQUENCE</scope>
    <source>
        <strain evidence="7">JCM 4059</strain>
    </source>
</reference>
<feature type="domain" description="HTH lysR-type" evidence="6">
    <location>
        <begin position="43"/>
        <end position="100"/>
    </location>
</feature>
<reference evidence="7" key="2">
    <citation type="submission" date="2020-09" db="EMBL/GenBank/DDBJ databases">
        <authorList>
            <person name="Sun Q."/>
            <person name="Ohkuma M."/>
        </authorList>
    </citation>
    <scope>NUCLEOTIDE SEQUENCE</scope>
    <source>
        <strain evidence="7">JCM 4059</strain>
    </source>
</reference>
<keyword evidence="3" id="KW-0238">DNA-binding</keyword>
<evidence type="ECO:0000256" key="4">
    <source>
        <dbReference type="ARBA" id="ARBA00023163"/>
    </source>
</evidence>
<accession>A0A919EE67</accession>
<comment type="caution">
    <text evidence="7">The sequence shown here is derived from an EMBL/GenBank/DDBJ whole genome shotgun (WGS) entry which is preliminary data.</text>
</comment>
<dbReference type="Gene3D" id="1.10.10.10">
    <property type="entry name" value="Winged helix-like DNA-binding domain superfamily/Winged helix DNA-binding domain"/>
    <property type="match status" value="1"/>
</dbReference>
<feature type="region of interest" description="Disordered" evidence="5">
    <location>
        <begin position="326"/>
        <end position="347"/>
    </location>
</feature>
<comment type="similarity">
    <text evidence="1">Belongs to the LysR transcriptional regulatory family.</text>
</comment>
<dbReference type="InterPro" id="IPR005119">
    <property type="entry name" value="LysR_subst-bd"/>
</dbReference>
<dbReference type="Proteomes" id="UP000638313">
    <property type="component" value="Unassembled WGS sequence"/>
</dbReference>
<dbReference type="Pfam" id="PF03466">
    <property type="entry name" value="LysR_substrate"/>
    <property type="match status" value="1"/>
</dbReference>
<dbReference type="EMBL" id="BNBD01000008">
    <property type="protein sequence ID" value="GHF55077.1"/>
    <property type="molecule type" value="Genomic_DNA"/>
</dbReference>
<name>A0A919EE67_9ACTN</name>
<dbReference type="InterPro" id="IPR036388">
    <property type="entry name" value="WH-like_DNA-bd_sf"/>
</dbReference>
<dbReference type="Gene3D" id="3.40.190.10">
    <property type="entry name" value="Periplasmic binding protein-like II"/>
    <property type="match status" value="2"/>
</dbReference>
<dbReference type="InterPro" id="IPR036390">
    <property type="entry name" value="WH_DNA-bd_sf"/>
</dbReference>
<dbReference type="FunFam" id="1.10.10.10:FF:000001">
    <property type="entry name" value="LysR family transcriptional regulator"/>
    <property type="match status" value="1"/>
</dbReference>
<dbReference type="GO" id="GO:0003700">
    <property type="term" value="F:DNA-binding transcription factor activity"/>
    <property type="evidence" value="ECO:0007669"/>
    <property type="project" value="InterPro"/>
</dbReference>